<keyword evidence="4" id="KW-0961">Cell wall biogenesis/degradation</keyword>
<dbReference type="InterPro" id="IPR011095">
    <property type="entry name" value="Dala_Dala_lig_C"/>
</dbReference>
<feature type="domain" description="ATP-grasp" evidence="6">
    <location>
        <begin position="113"/>
        <end position="317"/>
    </location>
</feature>
<name>A0A1G6IAF8_9BACT</name>
<evidence type="ECO:0000256" key="2">
    <source>
        <dbReference type="ARBA" id="ARBA00022598"/>
    </source>
</evidence>
<sequence>MKAGITYDSKSTYLQNGFTKEEVAEFDSDETIEGIENALQTLGFTTERIGNIGELTKALTAGNRWDIVFNIAEGVYGIGREAQVPALLDAYKIPYVFSDPLVLCLTLHKGITKHVVRDCGIPTAPFKVVETMTDLKKVNLNYPLFIKPVAEGTGKGISGKSLIKTQKELAQWTEVLLEQFKQPVLVEEYLPGREFTVGIIGTGEQASAIGIMEVHIVDKSEDAIYSLFNKENYETRVEYSLPEKGVSKLCYKVALDAWRALGCMDGGRVDLRMDKNGVPNFIEVNPLAGLNPIHSDLPILSYKAGITYLELIERIMKSATQRLNLQMPKPCLQEVR</sequence>
<dbReference type="Gene3D" id="3.30.1490.20">
    <property type="entry name" value="ATP-grasp fold, A domain"/>
    <property type="match status" value="1"/>
</dbReference>
<protein>
    <submittedName>
        <fullName evidence="7">D-alanine--D-alanine ligase</fullName>
    </submittedName>
</protein>
<keyword evidence="5" id="KW-0547">Nucleotide-binding</keyword>
<dbReference type="Gene3D" id="3.40.50.20">
    <property type="match status" value="1"/>
</dbReference>
<reference evidence="7 8" key="1">
    <citation type="submission" date="2016-09" db="EMBL/GenBank/DDBJ databases">
        <authorList>
            <person name="Capua I."/>
            <person name="De Benedictis P."/>
            <person name="Joannis T."/>
            <person name="Lombin L.H."/>
            <person name="Cattoli G."/>
        </authorList>
    </citation>
    <scope>NUCLEOTIDE SEQUENCE [LARGE SCALE GENOMIC DNA]</scope>
    <source>
        <strain evidence="7 8">A7P-90m</strain>
    </source>
</reference>
<dbReference type="InterPro" id="IPR011761">
    <property type="entry name" value="ATP-grasp"/>
</dbReference>
<evidence type="ECO:0000256" key="4">
    <source>
        <dbReference type="ARBA" id="ARBA00023316"/>
    </source>
</evidence>
<dbReference type="OrthoDB" id="9803907at2"/>
<accession>A0A1G6IAF8</accession>
<dbReference type="EMBL" id="FMYP01000015">
    <property type="protein sequence ID" value="SDC03507.1"/>
    <property type="molecule type" value="Genomic_DNA"/>
</dbReference>
<evidence type="ECO:0000256" key="3">
    <source>
        <dbReference type="ARBA" id="ARBA00022723"/>
    </source>
</evidence>
<dbReference type="GO" id="GO:0071555">
    <property type="term" value="P:cell wall organization"/>
    <property type="evidence" value="ECO:0007669"/>
    <property type="project" value="UniProtKB-KW"/>
</dbReference>
<dbReference type="GO" id="GO:0008716">
    <property type="term" value="F:D-alanine-D-alanine ligase activity"/>
    <property type="evidence" value="ECO:0007669"/>
    <property type="project" value="InterPro"/>
</dbReference>
<dbReference type="RefSeq" id="WP_092436840.1">
    <property type="nucleotide sequence ID" value="NZ_FMYP01000015.1"/>
</dbReference>
<dbReference type="PANTHER" id="PTHR23132">
    <property type="entry name" value="D-ALANINE--D-ALANINE LIGASE"/>
    <property type="match status" value="1"/>
</dbReference>
<dbReference type="SUPFAM" id="SSF52440">
    <property type="entry name" value="PreATP-grasp domain"/>
    <property type="match status" value="1"/>
</dbReference>
<dbReference type="SUPFAM" id="SSF56059">
    <property type="entry name" value="Glutathione synthetase ATP-binding domain-like"/>
    <property type="match status" value="1"/>
</dbReference>
<proteinExistence type="inferred from homology"/>
<keyword evidence="3" id="KW-0479">Metal-binding</keyword>
<evidence type="ECO:0000256" key="5">
    <source>
        <dbReference type="PROSITE-ProRule" id="PRU00409"/>
    </source>
</evidence>
<evidence type="ECO:0000313" key="7">
    <source>
        <dbReference type="EMBL" id="SDC03507.1"/>
    </source>
</evidence>
<dbReference type="GO" id="GO:0005524">
    <property type="term" value="F:ATP binding"/>
    <property type="evidence" value="ECO:0007669"/>
    <property type="project" value="UniProtKB-UniRule"/>
</dbReference>
<evidence type="ECO:0000313" key="8">
    <source>
        <dbReference type="Proteomes" id="UP000199452"/>
    </source>
</evidence>
<gene>
    <name evidence="7" type="ORF">SAMN05216323_101526</name>
</gene>
<keyword evidence="2 7" id="KW-0436">Ligase</keyword>
<dbReference type="InterPro" id="IPR016185">
    <property type="entry name" value="PreATP-grasp_dom_sf"/>
</dbReference>
<keyword evidence="5" id="KW-0067">ATP-binding</keyword>
<dbReference type="Pfam" id="PF07478">
    <property type="entry name" value="Dala_Dala_lig_C"/>
    <property type="match status" value="1"/>
</dbReference>
<dbReference type="PROSITE" id="PS50975">
    <property type="entry name" value="ATP_GRASP"/>
    <property type="match status" value="1"/>
</dbReference>
<dbReference type="PANTHER" id="PTHR23132:SF23">
    <property type="entry name" value="D-ALANINE--D-ALANINE LIGASE B"/>
    <property type="match status" value="1"/>
</dbReference>
<dbReference type="AlphaFoldDB" id="A0A1G6IAF8"/>
<keyword evidence="8" id="KW-1185">Reference proteome</keyword>
<dbReference type="STRING" id="1640674.SAMN05216323_101526"/>
<evidence type="ECO:0000259" key="6">
    <source>
        <dbReference type="PROSITE" id="PS50975"/>
    </source>
</evidence>
<dbReference type="Proteomes" id="UP000199452">
    <property type="component" value="Unassembled WGS sequence"/>
</dbReference>
<dbReference type="GO" id="GO:0046872">
    <property type="term" value="F:metal ion binding"/>
    <property type="evidence" value="ECO:0007669"/>
    <property type="project" value="UniProtKB-KW"/>
</dbReference>
<dbReference type="InterPro" id="IPR013815">
    <property type="entry name" value="ATP_grasp_subdomain_1"/>
</dbReference>
<comment type="similarity">
    <text evidence="1">Belongs to the D-alanine--D-alanine ligase family.</text>
</comment>
<organism evidence="7 8">
    <name type="scientific">Williamwhitmania taraxaci</name>
    <dbReference type="NCBI Taxonomy" id="1640674"/>
    <lineage>
        <taxon>Bacteria</taxon>
        <taxon>Pseudomonadati</taxon>
        <taxon>Bacteroidota</taxon>
        <taxon>Bacteroidia</taxon>
        <taxon>Bacteroidales</taxon>
        <taxon>Williamwhitmaniaceae</taxon>
        <taxon>Williamwhitmania</taxon>
    </lineage>
</organism>
<dbReference type="Gene3D" id="3.30.470.20">
    <property type="entry name" value="ATP-grasp fold, B domain"/>
    <property type="match status" value="1"/>
</dbReference>
<evidence type="ECO:0000256" key="1">
    <source>
        <dbReference type="ARBA" id="ARBA00010871"/>
    </source>
</evidence>